<keyword evidence="2" id="KW-1133">Transmembrane helix</keyword>
<dbReference type="AlphaFoldDB" id="A0AAD7EKZ4"/>
<keyword evidence="4" id="KW-1185">Reference proteome</keyword>
<feature type="transmembrane region" description="Helical" evidence="2">
    <location>
        <begin position="228"/>
        <end position="250"/>
    </location>
</feature>
<reference evidence="3" key="1">
    <citation type="submission" date="2023-03" db="EMBL/GenBank/DDBJ databases">
        <title>Massive genome expansion in bonnet fungi (Mycena s.s.) driven by repeated elements and novel gene families across ecological guilds.</title>
        <authorList>
            <consortium name="Lawrence Berkeley National Laboratory"/>
            <person name="Harder C.B."/>
            <person name="Miyauchi S."/>
            <person name="Viragh M."/>
            <person name="Kuo A."/>
            <person name="Thoen E."/>
            <person name="Andreopoulos B."/>
            <person name="Lu D."/>
            <person name="Skrede I."/>
            <person name="Drula E."/>
            <person name="Henrissat B."/>
            <person name="Morin E."/>
            <person name="Kohler A."/>
            <person name="Barry K."/>
            <person name="LaButti K."/>
            <person name="Morin E."/>
            <person name="Salamov A."/>
            <person name="Lipzen A."/>
            <person name="Mereny Z."/>
            <person name="Hegedus B."/>
            <person name="Baldrian P."/>
            <person name="Stursova M."/>
            <person name="Weitz H."/>
            <person name="Taylor A."/>
            <person name="Grigoriev I.V."/>
            <person name="Nagy L.G."/>
            <person name="Martin F."/>
            <person name="Kauserud H."/>
        </authorList>
    </citation>
    <scope>NUCLEOTIDE SEQUENCE</scope>
    <source>
        <strain evidence="3">CBHHK002</strain>
    </source>
</reference>
<proteinExistence type="predicted"/>
<dbReference type="InterPro" id="IPR036400">
    <property type="entry name" value="Cyt_B5-like_heme/steroid_sf"/>
</dbReference>
<protein>
    <submittedName>
        <fullName evidence="3">Uncharacterized protein</fullName>
    </submittedName>
</protein>
<accession>A0AAD7EKZ4</accession>
<keyword evidence="2" id="KW-0472">Membrane</keyword>
<evidence type="ECO:0000256" key="2">
    <source>
        <dbReference type="SAM" id="Phobius"/>
    </source>
</evidence>
<feature type="region of interest" description="Disordered" evidence="1">
    <location>
        <begin position="152"/>
        <end position="190"/>
    </location>
</feature>
<evidence type="ECO:0000313" key="4">
    <source>
        <dbReference type="Proteomes" id="UP001218218"/>
    </source>
</evidence>
<sequence>MYWEQRVGMPVGSSASSIGMVWRTMGWWRAGSASAWSRHRRCSGLVLGATKVYLSHKAFHRFEDVLRAAERRVRRKRWCTATGPGRTSTHPMRHRRCSRGVKRLGVATATAVPHHTTTIFIYTYKRRLDARRSPFQHTELYKRDDDASRYTSAWDGDEERETASNFGSESYEPSRNMFGTEGKGGKASTGGAPLRMLDKDVLAAEIAEGETTEVYKESSAEAAWHEKLALNMLIWFTCLCTVFIMIIVFLGRCPMKHVFSQSELASHNFANNANNAFTSIRGEVFDLNTIVSLHDRTLASPCSMTPIPARSTTTSTSSPATRAPTRRGFIGITPKEICTRANNGSSIGIYNGLVYDLTSYV</sequence>
<evidence type="ECO:0000256" key="1">
    <source>
        <dbReference type="SAM" id="MobiDB-lite"/>
    </source>
</evidence>
<keyword evidence="2" id="KW-0812">Transmembrane</keyword>
<gene>
    <name evidence="3" type="ORF">DFH08DRAFT_1018402</name>
</gene>
<name>A0AAD7EKZ4_9AGAR</name>
<evidence type="ECO:0000313" key="3">
    <source>
        <dbReference type="EMBL" id="KAJ7336155.1"/>
    </source>
</evidence>
<dbReference type="SUPFAM" id="SSF55856">
    <property type="entry name" value="Cytochrome b5-like heme/steroid binding domain"/>
    <property type="match status" value="1"/>
</dbReference>
<dbReference type="EMBL" id="JARIHO010000031">
    <property type="protein sequence ID" value="KAJ7336155.1"/>
    <property type="molecule type" value="Genomic_DNA"/>
</dbReference>
<comment type="caution">
    <text evidence="3">The sequence shown here is derived from an EMBL/GenBank/DDBJ whole genome shotgun (WGS) entry which is preliminary data.</text>
</comment>
<feature type="compositionally biased region" description="Polar residues" evidence="1">
    <location>
        <begin position="163"/>
        <end position="173"/>
    </location>
</feature>
<dbReference type="Proteomes" id="UP001218218">
    <property type="component" value="Unassembled WGS sequence"/>
</dbReference>
<organism evidence="3 4">
    <name type="scientific">Mycena albidolilacea</name>
    <dbReference type="NCBI Taxonomy" id="1033008"/>
    <lineage>
        <taxon>Eukaryota</taxon>
        <taxon>Fungi</taxon>
        <taxon>Dikarya</taxon>
        <taxon>Basidiomycota</taxon>
        <taxon>Agaricomycotina</taxon>
        <taxon>Agaricomycetes</taxon>
        <taxon>Agaricomycetidae</taxon>
        <taxon>Agaricales</taxon>
        <taxon>Marasmiineae</taxon>
        <taxon>Mycenaceae</taxon>
        <taxon>Mycena</taxon>
    </lineage>
</organism>